<dbReference type="AlphaFoldDB" id="A0A1C1ZLE9"/>
<evidence type="ECO:0000313" key="3">
    <source>
        <dbReference type="Proteomes" id="UP000316394"/>
    </source>
</evidence>
<keyword evidence="1" id="KW-0812">Transmembrane</keyword>
<feature type="transmembrane region" description="Helical" evidence="1">
    <location>
        <begin position="6"/>
        <end position="24"/>
    </location>
</feature>
<keyword evidence="1" id="KW-0472">Membrane</keyword>
<gene>
    <name evidence="2" type="ORF">FOD75_06325</name>
</gene>
<protein>
    <submittedName>
        <fullName evidence="2">Uncharacterized protein</fullName>
    </submittedName>
</protein>
<dbReference type="EMBL" id="CP041676">
    <property type="protein sequence ID" value="QDR72726.1"/>
    <property type="molecule type" value="Genomic_DNA"/>
</dbReference>
<proteinExistence type="predicted"/>
<sequence length="192" mass="21514">MDKNKLLYLFGTIVIVIGILTWPSSKKINDMQAKLDSTNVAIKNYHRQTTQLTEFDKNFDLPKAEQVAQQQVSEGVGLALGGIHSKQDWQTNQDKLNNDLGKKLSKELIQYSQDRNTGDYITAKNDFVTVSFKQVNTPEDATINVASQFERQDGTKKYVLITGKYNLKTHQFISSKVSPLAKQAATQTGGEN</sequence>
<keyword evidence="1" id="KW-1133">Transmembrane helix</keyword>
<accession>A0A1C1ZLE9</accession>
<organism evidence="2 3">
    <name type="scientific">Limosilactobacillus reuteri</name>
    <name type="common">Lactobacillus reuteri</name>
    <dbReference type="NCBI Taxonomy" id="1598"/>
    <lineage>
        <taxon>Bacteria</taxon>
        <taxon>Bacillati</taxon>
        <taxon>Bacillota</taxon>
        <taxon>Bacilli</taxon>
        <taxon>Lactobacillales</taxon>
        <taxon>Lactobacillaceae</taxon>
        <taxon>Limosilactobacillus</taxon>
    </lineage>
</organism>
<evidence type="ECO:0000256" key="1">
    <source>
        <dbReference type="SAM" id="Phobius"/>
    </source>
</evidence>
<dbReference type="Proteomes" id="UP000316394">
    <property type="component" value="Chromosome"/>
</dbReference>
<reference evidence="2 3" key="1">
    <citation type="submission" date="2019-07" db="EMBL/GenBank/DDBJ databases">
        <title>Gastrointestinal microbiota of Peromyscus leucopus, the white-footed mouse.</title>
        <authorList>
            <person name="Milovic A."/>
            <person name="Bassam K."/>
            <person name="Barbour A.G."/>
        </authorList>
    </citation>
    <scope>NUCLEOTIDE SEQUENCE [LARGE SCALE GENOMIC DNA]</scope>
    <source>
        <strain evidence="2 3">LL7</strain>
    </source>
</reference>
<evidence type="ECO:0000313" key="2">
    <source>
        <dbReference type="EMBL" id="QDR72726.1"/>
    </source>
</evidence>
<dbReference type="RefSeq" id="WP_020843045.1">
    <property type="nucleotide sequence ID" value="NZ_CP041676.1"/>
</dbReference>
<name>A0A1C1ZLE9_LIMRT</name>